<dbReference type="InterPro" id="IPR036856">
    <property type="entry name" value="Ald_Oxase/Xan_DH_a/b_sf"/>
</dbReference>
<keyword evidence="2" id="KW-0500">Molybdenum</keyword>
<dbReference type="Pfam" id="PF02738">
    <property type="entry name" value="MoCoBD_1"/>
    <property type="match status" value="2"/>
</dbReference>
<dbReference type="InterPro" id="IPR016208">
    <property type="entry name" value="Ald_Oxase/xanthine_DH-like"/>
</dbReference>
<name>A0A0U4VZ97_9PSED</name>
<evidence type="ECO:0000259" key="4">
    <source>
        <dbReference type="SMART" id="SM01008"/>
    </source>
</evidence>
<sequence>MPPAPHRLESLAKVTGAARYSADLTHSDIPGTPLHAALVQSDHAQGQVARLVVAAAEQATGVLLVMTHLNAPRLRPINTLPGGELGRFLPLQDDRLQYSGQPLAVVVAERADQAEFAAQLIEVEYSAEAPKQDFDFTRLPAEYPQVVGAGEPAITERGQPDAAWTQAEERLELEYTTEPQHHNALEPGAALAAWDNQGRLVVDAGTQFTYGDAYALAQAFDLGVSPDFPAVMRAGRAEADFSTRIRFRSPLVGGGFGGKKGNAHPLLAAMAARLAGRPVKLVLTRRQTFSLMPFRGATRQRLRLGGTRDGQLSVLLQEALIQNAHTSNFIEPVGEMTPKLYACHHLRTGHATARLHLNAPSWLRAPGVAVSQFAVESALDEWAHHLRLDPLDVRLRNHADVEPQSGNPWSSKSLRQCYAAGAAAIGWADRDPGIGAMRDGDLLIGYGMATSVYHVAQMAASARIRLSANGTAVVESATHELGQGSWTALTQLAAEALGLPLERVQLHWGDTDLPYSSLTASSSTTLSLGAAIQAAADQLRRRLVALTGADASDVGGWRLADGALVSERAPDQRHELGPLLQCHGLAEVSAEASTADQVAQRPALGRAAFGAQFAEVAVDPQLGTVRVRRLVGAFAGGRIVNRRLAQNQLEGGMIWGLGQALLEQSRLDLTQGRWMNADLAEALVATQADVPVLEALLLDEDDRLGHPLGIKGLGEIGVVGVAPAIANAVFHATGIRVRQLPITLDKLLG</sequence>
<dbReference type="InterPro" id="IPR037165">
    <property type="entry name" value="AldOxase/xan_DH_Mopterin-bd_sf"/>
</dbReference>
<dbReference type="GO" id="GO:0005506">
    <property type="term" value="F:iron ion binding"/>
    <property type="evidence" value="ECO:0007669"/>
    <property type="project" value="InterPro"/>
</dbReference>
<dbReference type="EMBL" id="CP013987">
    <property type="protein sequence ID" value="ALZ84440.1"/>
    <property type="molecule type" value="Genomic_DNA"/>
</dbReference>
<dbReference type="OrthoDB" id="135295at2"/>
<proteinExistence type="inferred from homology"/>
<dbReference type="Gene3D" id="3.30.365.10">
    <property type="entry name" value="Aldehyde oxidase/xanthine dehydrogenase, molybdopterin binding domain"/>
    <property type="match status" value="4"/>
</dbReference>
<dbReference type="PANTHER" id="PTHR11908">
    <property type="entry name" value="XANTHINE DEHYDROGENASE"/>
    <property type="match status" value="1"/>
</dbReference>
<evidence type="ECO:0000256" key="2">
    <source>
        <dbReference type="ARBA" id="ARBA00022505"/>
    </source>
</evidence>
<dbReference type="InterPro" id="IPR000674">
    <property type="entry name" value="Ald_Oxase/Xan_DH_a/b"/>
</dbReference>
<dbReference type="KEGG" id="por:APT59_09585"/>
<dbReference type="GO" id="GO:0016491">
    <property type="term" value="F:oxidoreductase activity"/>
    <property type="evidence" value="ECO:0007669"/>
    <property type="project" value="UniProtKB-KW"/>
</dbReference>
<dbReference type="Proteomes" id="UP000064137">
    <property type="component" value="Chromosome"/>
</dbReference>
<dbReference type="PANTHER" id="PTHR11908:SF132">
    <property type="entry name" value="ALDEHYDE OXIDASE 1-RELATED"/>
    <property type="match status" value="1"/>
</dbReference>
<gene>
    <name evidence="5" type="ORF">APT59_09585</name>
</gene>
<dbReference type="Pfam" id="PF20256">
    <property type="entry name" value="MoCoBD_2"/>
    <property type="match status" value="1"/>
</dbReference>
<comment type="similarity">
    <text evidence="1">Belongs to the xanthine dehydrogenase family.</text>
</comment>
<dbReference type="AlphaFoldDB" id="A0A0U4VZ97"/>
<accession>A0A0U4VZ97</accession>
<dbReference type="SUPFAM" id="SSF54665">
    <property type="entry name" value="CO dehydrogenase molybdoprotein N-domain-like"/>
    <property type="match status" value="1"/>
</dbReference>
<evidence type="ECO:0000313" key="6">
    <source>
        <dbReference type="Proteomes" id="UP000064137"/>
    </source>
</evidence>
<organism evidence="5 6">
    <name type="scientific">Pseudomonas oryzihabitans</name>
    <dbReference type="NCBI Taxonomy" id="47885"/>
    <lineage>
        <taxon>Bacteria</taxon>
        <taxon>Pseudomonadati</taxon>
        <taxon>Pseudomonadota</taxon>
        <taxon>Gammaproteobacteria</taxon>
        <taxon>Pseudomonadales</taxon>
        <taxon>Pseudomonadaceae</taxon>
        <taxon>Pseudomonas</taxon>
    </lineage>
</organism>
<evidence type="ECO:0000256" key="1">
    <source>
        <dbReference type="ARBA" id="ARBA00006849"/>
    </source>
</evidence>
<dbReference type="InterPro" id="IPR008274">
    <property type="entry name" value="AldOxase/xan_DH_MoCoBD1"/>
</dbReference>
<reference evidence="5 6" key="1">
    <citation type="submission" date="2016-01" db="EMBL/GenBank/DDBJ databases">
        <title>Annotation of Pseudomonas oryzihabitans USDA-ARS-USMARC-56511.</title>
        <authorList>
            <person name="Harhay G.P."/>
            <person name="Harhay D.M."/>
            <person name="Smith T.P.L."/>
            <person name="Bono J.L."/>
            <person name="Heaton M.P."/>
            <person name="Clawson M.L."/>
            <person name="Chitko-Mckown C.G."/>
            <person name="Capik S.F."/>
            <person name="DeDonder K.D."/>
            <person name="Apley M.D."/>
            <person name="Lubbers B.V."/>
            <person name="White B.J."/>
            <person name="Larson R.L."/>
        </authorList>
    </citation>
    <scope>NUCLEOTIDE SEQUENCE [LARGE SCALE GENOMIC DNA]</scope>
    <source>
        <strain evidence="5 6">USDA-ARS-USMARC-56511</strain>
    </source>
</reference>
<dbReference type="RefSeq" id="WP_059314634.1">
    <property type="nucleotide sequence ID" value="NZ_CP013987.1"/>
</dbReference>
<evidence type="ECO:0000313" key="5">
    <source>
        <dbReference type="EMBL" id="ALZ84440.1"/>
    </source>
</evidence>
<dbReference type="InterPro" id="IPR046867">
    <property type="entry name" value="AldOxase/xan_DH_MoCoBD2"/>
</dbReference>
<dbReference type="Gene3D" id="3.90.1170.50">
    <property type="entry name" value="Aldehyde oxidase/xanthine dehydrogenase, a/b hammerhead"/>
    <property type="match status" value="1"/>
</dbReference>
<protein>
    <submittedName>
        <fullName evidence="5">Xanthine dehydrogenase</fullName>
    </submittedName>
</protein>
<dbReference type="Pfam" id="PF01315">
    <property type="entry name" value="Ald_Xan_dh_C"/>
    <property type="match status" value="1"/>
</dbReference>
<dbReference type="SUPFAM" id="SSF56003">
    <property type="entry name" value="Molybdenum cofactor-binding domain"/>
    <property type="match status" value="1"/>
</dbReference>
<keyword evidence="3" id="KW-0560">Oxidoreductase</keyword>
<feature type="domain" description="Aldehyde oxidase/xanthine dehydrogenase a/b hammerhead" evidence="4">
    <location>
        <begin position="15"/>
        <end position="129"/>
    </location>
</feature>
<dbReference type="SMART" id="SM01008">
    <property type="entry name" value="Ald_Xan_dh_C"/>
    <property type="match status" value="1"/>
</dbReference>
<evidence type="ECO:0000256" key="3">
    <source>
        <dbReference type="ARBA" id="ARBA00023002"/>
    </source>
</evidence>